<sequence length="164" mass="17080">MQAKASVEVDVSHVSVRSDSGVTGTGRPARRVTRSVGAVLAGLLVNALLSTGTDAVLHATGIYPPVGQPMSDALFGLATAYRVVFGILGFYVTARLAPARPMRHVLWLGVVGLALSTLGAVATWGWGPEFGPTWYPLLLIATVMPCAWVGGRLGAAQVSATRRV</sequence>
<dbReference type="EMBL" id="MH908890">
    <property type="protein sequence ID" value="AYM52978.1"/>
    <property type="molecule type" value="Genomic_DNA"/>
</dbReference>
<evidence type="ECO:0000256" key="1">
    <source>
        <dbReference type="SAM" id="Phobius"/>
    </source>
</evidence>
<accession>A0A3S7UW51</accession>
<protein>
    <submittedName>
        <fullName evidence="2">Uncharacterized protein</fullName>
    </submittedName>
</protein>
<keyword evidence="1" id="KW-1133">Transmembrane helix</keyword>
<keyword evidence="1" id="KW-0472">Membrane</keyword>
<keyword evidence="1" id="KW-0812">Transmembrane</keyword>
<feature type="transmembrane region" description="Helical" evidence="1">
    <location>
        <begin position="133"/>
        <end position="155"/>
    </location>
</feature>
<proteinExistence type="predicted"/>
<reference evidence="2" key="1">
    <citation type="journal article" date="2018" name="J. Ind. Microbiol. Biotechnol.">
        <title>Genome mining reveals uncommon alkylpyrones as type III PKS products from myxobacteria.</title>
        <authorList>
            <person name="Hug J.J."/>
            <person name="Panter F."/>
            <person name="Krug D."/>
            <person name="Muller R."/>
        </authorList>
    </citation>
    <scope>NUCLEOTIDE SEQUENCE</scope>
    <source>
        <strain evidence="2">MCy8288</strain>
    </source>
</reference>
<organism evidence="2">
    <name type="scientific">Myxococcus fulvus</name>
    <dbReference type="NCBI Taxonomy" id="33"/>
    <lineage>
        <taxon>Bacteria</taxon>
        <taxon>Pseudomonadati</taxon>
        <taxon>Myxococcota</taxon>
        <taxon>Myxococcia</taxon>
        <taxon>Myxococcales</taxon>
        <taxon>Cystobacterineae</taxon>
        <taxon>Myxococcaceae</taxon>
        <taxon>Myxococcus</taxon>
    </lineage>
</organism>
<name>A0A3S7UW51_MYXFU</name>
<feature type="transmembrane region" description="Helical" evidence="1">
    <location>
        <begin position="36"/>
        <end position="53"/>
    </location>
</feature>
<dbReference type="AlphaFoldDB" id="A0A3S7UW51"/>
<feature type="transmembrane region" description="Helical" evidence="1">
    <location>
        <begin position="105"/>
        <end position="127"/>
    </location>
</feature>
<evidence type="ECO:0000313" key="2">
    <source>
        <dbReference type="EMBL" id="AYM52978.1"/>
    </source>
</evidence>
<feature type="transmembrane region" description="Helical" evidence="1">
    <location>
        <begin position="73"/>
        <end position="93"/>
    </location>
</feature>